<dbReference type="InterPro" id="IPR013780">
    <property type="entry name" value="Glyco_hydro_b"/>
</dbReference>
<keyword evidence="4" id="KW-0119">Carbohydrate metabolism</keyword>
<evidence type="ECO:0000256" key="3">
    <source>
        <dbReference type="RuleBase" id="RU003615"/>
    </source>
</evidence>
<dbReference type="Gene3D" id="2.60.40.1180">
    <property type="entry name" value="Golgi alpha-mannosidase II"/>
    <property type="match status" value="1"/>
</dbReference>
<dbReference type="SMART" id="SM00642">
    <property type="entry name" value="Aamy"/>
    <property type="match status" value="1"/>
</dbReference>
<evidence type="ECO:0000313" key="7">
    <source>
        <dbReference type="Proteomes" id="UP000608420"/>
    </source>
</evidence>
<evidence type="ECO:0000313" key="6">
    <source>
        <dbReference type="EMBL" id="GGF97843.1"/>
    </source>
</evidence>
<dbReference type="InterPro" id="IPR006046">
    <property type="entry name" value="Alpha_amylase"/>
</dbReference>
<name>A0ABQ1VTH6_9BACL</name>
<dbReference type="SUPFAM" id="SSF51011">
    <property type="entry name" value="Glycosyl hydrolase domain"/>
    <property type="match status" value="1"/>
</dbReference>
<gene>
    <name evidence="6" type="ORF">GCM10010913_19490</name>
</gene>
<dbReference type="Proteomes" id="UP000608420">
    <property type="component" value="Unassembled WGS sequence"/>
</dbReference>
<dbReference type="InterPro" id="IPR006047">
    <property type="entry name" value="GH13_cat_dom"/>
</dbReference>
<dbReference type="EMBL" id="BMIW01000011">
    <property type="protein sequence ID" value="GGF97843.1"/>
    <property type="molecule type" value="Genomic_DNA"/>
</dbReference>
<comment type="similarity">
    <text evidence="1 3">Belongs to the glycosyl hydrolase 13 family.</text>
</comment>
<evidence type="ECO:0000256" key="4">
    <source>
        <dbReference type="RuleBase" id="RU361134"/>
    </source>
</evidence>
<dbReference type="Gene3D" id="3.20.20.80">
    <property type="entry name" value="Glycosidases"/>
    <property type="match status" value="1"/>
</dbReference>
<evidence type="ECO:0000259" key="5">
    <source>
        <dbReference type="SMART" id="SM00642"/>
    </source>
</evidence>
<dbReference type="SUPFAM" id="SSF51445">
    <property type="entry name" value="(Trans)glycosidases"/>
    <property type="match status" value="1"/>
</dbReference>
<dbReference type="PRINTS" id="PR00110">
    <property type="entry name" value="ALPHAAMYLASE"/>
</dbReference>
<dbReference type="RefSeq" id="WP_120464466.1">
    <property type="nucleotide sequence ID" value="NZ_BMIW01000011.1"/>
</dbReference>
<dbReference type="CDD" id="cd11333">
    <property type="entry name" value="AmyAc_SI_OligoGlu_DGase"/>
    <property type="match status" value="1"/>
</dbReference>
<accession>A0ABQ1VTH6</accession>
<feature type="domain" description="Glycosyl hydrolase family 13 catalytic" evidence="5">
    <location>
        <begin position="13"/>
        <end position="419"/>
    </location>
</feature>
<comment type="caution">
    <text evidence="6">The sequence shown here is derived from an EMBL/GenBank/DDBJ whole genome shotgun (WGS) entry which is preliminary data.</text>
</comment>
<dbReference type="NCBIfam" id="NF008183">
    <property type="entry name" value="PRK10933.1"/>
    <property type="match status" value="1"/>
</dbReference>
<keyword evidence="4" id="KW-0378">Hydrolase</keyword>
<keyword evidence="2 4" id="KW-0326">Glycosidase</keyword>
<dbReference type="EC" id="3.2.1.1" evidence="4"/>
<proteinExistence type="inferred from homology"/>
<comment type="catalytic activity">
    <reaction evidence="4">
        <text>Endohydrolysis of (1-&gt;4)-alpha-D-glucosidic linkages in polysaccharides containing three or more (1-&gt;4)-alpha-linked D-glucose units.</text>
        <dbReference type="EC" id="3.2.1.1"/>
    </reaction>
</comment>
<dbReference type="PANTHER" id="PTHR10357">
    <property type="entry name" value="ALPHA-AMYLASE FAMILY MEMBER"/>
    <property type="match status" value="1"/>
</dbReference>
<dbReference type="PANTHER" id="PTHR10357:SF178">
    <property type="entry name" value="OLIGO-1,6-GLUCOSIDASE 3-RELATED"/>
    <property type="match status" value="1"/>
</dbReference>
<organism evidence="6 7">
    <name type="scientific">Paenibacillus aceti</name>
    <dbReference type="NCBI Taxonomy" id="1820010"/>
    <lineage>
        <taxon>Bacteria</taxon>
        <taxon>Bacillati</taxon>
        <taxon>Bacillota</taxon>
        <taxon>Bacilli</taxon>
        <taxon>Bacillales</taxon>
        <taxon>Paenibacillaceae</taxon>
        <taxon>Paenibacillus</taxon>
    </lineage>
</organism>
<dbReference type="Gene3D" id="3.90.400.10">
    <property type="entry name" value="Oligo-1,6-glucosidase, Domain 2"/>
    <property type="match status" value="1"/>
</dbReference>
<dbReference type="InterPro" id="IPR045857">
    <property type="entry name" value="O16G_dom_2"/>
</dbReference>
<sequence>MRKVWWKEAVAYQIYPRSFMDSNGDGIGDLQGVISKLDYLQDLGIDVIWVCPIYRSPNDDNGYDISDYYDILDEFGSMQDFDMLLGECHKRGIRLIMDLVLNHTSDEHPWFIESRSSRDNPKRDYYIWRDGKDGAEPNNWESMFNGSAWEYDGQTDQYYLHLYSVKQPDLNMENPVVRQELISMIRWWLDKGIDGFRVDAITHIKKLPGLPNMPNPKHLRYVNAMAGHRNIPGIHDFLQQFKREAFADYDIMTVGEASGTPISEADQWIGEENGAFNMIFQFEHVSLDFGPEGRWDCGPWSLIKLKQIMQKWQLGLDGIGWNALYLENHDQPRSVSRFGDPVHYHKESAQMLATFFMLMQGTPFIYQGQEIGMTNVHFHSLDDYRDVEIYNYYREWLMDGHDMEETMRRIRFRARDNARTPMQWEDTPHGGFSSVVPWIRVNPDYHHINVRQQLTDPDSILNYYKRLISLRKSSETLIYGKYGSFMDRHPEIFAYSRSLGDESYFIALNFYGNTPEFQWPEELKGERCQIVLSNYERDEQDVPDDCRLNSHFVMKPYEAIVYRLG</sequence>
<keyword evidence="7" id="KW-1185">Reference proteome</keyword>
<protein>
    <recommendedName>
        <fullName evidence="4">Alpha-amylase</fullName>
        <ecNumber evidence="4">3.2.1.1</ecNumber>
    </recommendedName>
</protein>
<dbReference type="Pfam" id="PF00128">
    <property type="entry name" value="Alpha-amylase"/>
    <property type="match status" value="1"/>
</dbReference>
<evidence type="ECO:0000256" key="1">
    <source>
        <dbReference type="ARBA" id="ARBA00008061"/>
    </source>
</evidence>
<reference evidence="7" key="1">
    <citation type="journal article" date="2019" name="Int. J. Syst. Evol. Microbiol.">
        <title>The Global Catalogue of Microorganisms (GCM) 10K type strain sequencing project: providing services to taxonomists for standard genome sequencing and annotation.</title>
        <authorList>
            <consortium name="The Broad Institute Genomics Platform"/>
            <consortium name="The Broad Institute Genome Sequencing Center for Infectious Disease"/>
            <person name="Wu L."/>
            <person name="Ma J."/>
        </authorList>
    </citation>
    <scope>NUCLEOTIDE SEQUENCE [LARGE SCALE GENOMIC DNA]</scope>
    <source>
        <strain evidence="7">CGMCC 1.15420</strain>
    </source>
</reference>
<evidence type="ECO:0000256" key="2">
    <source>
        <dbReference type="ARBA" id="ARBA00023295"/>
    </source>
</evidence>
<dbReference type="InterPro" id="IPR017853">
    <property type="entry name" value="GH"/>
</dbReference>